<protein>
    <submittedName>
        <fullName evidence="6">Nucleolar protein,Nop52-domain-containing protein</fullName>
    </submittedName>
</protein>
<dbReference type="PANTHER" id="PTHR13026:SF0">
    <property type="entry name" value="RIBOSOMAL RNA PROCESSING 1B"/>
    <property type="match status" value="1"/>
</dbReference>
<gene>
    <name evidence="6" type="ORF">BD324DRAFT_579069</name>
</gene>
<evidence type="ECO:0000313" key="6">
    <source>
        <dbReference type="EMBL" id="ORX37697.1"/>
    </source>
</evidence>
<dbReference type="InterPro" id="IPR010301">
    <property type="entry name" value="RRP1"/>
</dbReference>
<accession>A0A1Y1UJI3</accession>
<proteinExistence type="inferred from homology"/>
<dbReference type="GO" id="GO:0030688">
    <property type="term" value="C:preribosome, small subunit precursor"/>
    <property type="evidence" value="ECO:0007669"/>
    <property type="project" value="InterPro"/>
</dbReference>
<evidence type="ECO:0000256" key="4">
    <source>
        <dbReference type="ARBA" id="ARBA00023242"/>
    </source>
</evidence>
<reference evidence="6 7" key="1">
    <citation type="submission" date="2017-03" db="EMBL/GenBank/DDBJ databases">
        <title>Widespread Adenine N6-methylation of Active Genes in Fungi.</title>
        <authorList>
            <consortium name="DOE Joint Genome Institute"/>
            <person name="Mondo S.J."/>
            <person name="Dannebaum R.O."/>
            <person name="Kuo R.C."/>
            <person name="Louie K.B."/>
            <person name="Bewick A.J."/>
            <person name="Labutti K."/>
            <person name="Haridas S."/>
            <person name="Kuo A."/>
            <person name="Salamov A."/>
            <person name="Ahrendt S.R."/>
            <person name="Lau R."/>
            <person name="Bowen B.P."/>
            <person name="Lipzen A."/>
            <person name="Sullivan W."/>
            <person name="Andreopoulos W.B."/>
            <person name="Clum A."/>
            <person name="Lindquist E."/>
            <person name="Daum C."/>
            <person name="Northen T.R."/>
            <person name="Ramamoorthy G."/>
            <person name="Schmitz R.J."/>
            <person name="Gryganskyi A."/>
            <person name="Culley D."/>
            <person name="Magnuson J."/>
            <person name="James T.Y."/>
            <person name="O'Malley M.A."/>
            <person name="Stajich J.E."/>
            <person name="Spatafora J.W."/>
            <person name="Visel A."/>
            <person name="Grigoriev I.V."/>
        </authorList>
    </citation>
    <scope>NUCLEOTIDE SEQUENCE [LARGE SCALE GENOMIC DNA]</scope>
    <source>
        <strain evidence="6 7">NRRL Y-17943</strain>
    </source>
</reference>
<dbReference type="EMBL" id="NBSH01000005">
    <property type="protein sequence ID" value="ORX37697.1"/>
    <property type="molecule type" value="Genomic_DNA"/>
</dbReference>
<organism evidence="6 7">
    <name type="scientific">Kockovaella imperatae</name>
    <dbReference type="NCBI Taxonomy" id="4999"/>
    <lineage>
        <taxon>Eukaryota</taxon>
        <taxon>Fungi</taxon>
        <taxon>Dikarya</taxon>
        <taxon>Basidiomycota</taxon>
        <taxon>Agaricomycotina</taxon>
        <taxon>Tremellomycetes</taxon>
        <taxon>Tremellales</taxon>
        <taxon>Cuniculitremaceae</taxon>
        <taxon>Kockovaella</taxon>
    </lineage>
</organism>
<evidence type="ECO:0000313" key="7">
    <source>
        <dbReference type="Proteomes" id="UP000193218"/>
    </source>
</evidence>
<keyword evidence="3" id="KW-0698">rRNA processing</keyword>
<dbReference type="GeneID" id="33555162"/>
<dbReference type="PANTHER" id="PTHR13026">
    <property type="entry name" value="NNP-1 PROTEIN NOVEL NUCLEAR PROTEIN 1 NOP52"/>
    <property type="match status" value="1"/>
</dbReference>
<evidence type="ECO:0000256" key="3">
    <source>
        <dbReference type="ARBA" id="ARBA00022552"/>
    </source>
</evidence>
<evidence type="ECO:0000256" key="2">
    <source>
        <dbReference type="ARBA" id="ARBA00006374"/>
    </source>
</evidence>
<sequence length="348" mass="39280">MSTAVSRKRKGKEKEHKVTAALPLGKQLAHTDKHVRDGAIANLVAFLSRGAPSDPYEDANESSEDGRTGERSYVPLNVEEMDKLWKGLFYCFWMSDKPLVQQALARDLAELVLLIRPEKDEDRFSAAVDFLAGFWRAIVREWEGIDRLRIDKFYLLLRRYTIVTFRLLAREQWSSSSIESVNTLLSKGKGPISYEDKSVASSIATHLADVFLDELDQTLSLPEVSSQPPCPLISLLQPHIDLLAHTPTQTVHTRVMSTLFQPLLDALHAASPDPEEAERPRKKRKDEPMYAHIIMECSVDGNNKASSVQLRKALLQALFHAASQEDALDVNRRKIYKVCREEGGDDED</sequence>
<feature type="region of interest" description="Disordered" evidence="5">
    <location>
        <begin position="1"/>
        <end position="20"/>
    </location>
</feature>
<feature type="compositionally biased region" description="Basic residues" evidence="5">
    <location>
        <begin position="1"/>
        <end position="11"/>
    </location>
</feature>
<dbReference type="GO" id="GO:0005634">
    <property type="term" value="C:nucleus"/>
    <property type="evidence" value="ECO:0007669"/>
    <property type="project" value="UniProtKB-SubCell"/>
</dbReference>
<name>A0A1Y1UJI3_9TREE</name>
<comment type="subcellular location">
    <subcellularLocation>
        <location evidence="1">Nucleus</location>
    </subcellularLocation>
</comment>
<dbReference type="Proteomes" id="UP000193218">
    <property type="component" value="Unassembled WGS sequence"/>
</dbReference>
<evidence type="ECO:0000256" key="5">
    <source>
        <dbReference type="SAM" id="MobiDB-lite"/>
    </source>
</evidence>
<comment type="similarity">
    <text evidence="2">Belongs to the RRP1 family.</text>
</comment>
<dbReference type="AlphaFoldDB" id="A0A1Y1UJI3"/>
<dbReference type="InParanoid" id="A0A1Y1UJI3"/>
<dbReference type="Pfam" id="PF05997">
    <property type="entry name" value="Nop52"/>
    <property type="match status" value="1"/>
</dbReference>
<evidence type="ECO:0000256" key="1">
    <source>
        <dbReference type="ARBA" id="ARBA00004123"/>
    </source>
</evidence>
<dbReference type="FunCoup" id="A0A1Y1UJI3">
    <property type="interactions" value="19"/>
</dbReference>
<dbReference type="STRING" id="4999.A0A1Y1UJI3"/>
<comment type="caution">
    <text evidence="6">The sequence shown here is derived from an EMBL/GenBank/DDBJ whole genome shotgun (WGS) entry which is preliminary data.</text>
</comment>
<keyword evidence="7" id="KW-1185">Reference proteome</keyword>
<dbReference type="GO" id="GO:0006364">
    <property type="term" value="P:rRNA processing"/>
    <property type="evidence" value="ECO:0007669"/>
    <property type="project" value="UniProtKB-KW"/>
</dbReference>
<keyword evidence="4" id="KW-0539">Nucleus</keyword>
<dbReference type="RefSeq" id="XP_021871684.1">
    <property type="nucleotide sequence ID" value="XM_022013354.1"/>
</dbReference>
<dbReference type="OrthoDB" id="2019504at2759"/>